<evidence type="ECO:0000256" key="5">
    <source>
        <dbReference type="ARBA" id="ARBA00022840"/>
    </source>
</evidence>
<feature type="domain" description="Kinesin motor" evidence="15">
    <location>
        <begin position="141"/>
        <end position="483"/>
    </location>
</feature>
<feature type="compositionally biased region" description="Basic and acidic residues" evidence="14">
    <location>
        <begin position="92"/>
        <end position="114"/>
    </location>
</feature>
<dbReference type="GO" id="GO:0007010">
    <property type="term" value="P:cytoskeleton organization"/>
    <property type="evidence" value="ECO:0007669"/>
    <property type="project" value="UniProtKB-ARBA"/>
</dbReference>
<keyword evidence="3" id="KW-0493">Microtubule</keyword>
<dbReference type="InterPro" id="IPR027417">
    <property type="entry name" value="P-loop_NTPase"/>
</dbReference>
<keyword evidence="7 12" id="KW-0505">Motor protein</keyword>
<keyword evidence="6 13" id="KW-0175">Coiled coil</keyword>
<dbReference type="InterPro" id="IPR036961">
    <property type="entry name" value="Kinesin_motor_dom_sf"/>
</dbReference>
<dbReference type="SMART" id="SM00129">
    <property type="entry name" value="KISc"/>
    <property type="match status" value="1"/>
</dbReference>
<dbReference type="GO" id="GO:0003777">
    <property type="term" value="F:microtubule motor activity"/>
    <property type="evidence" value="ECO:0007669"/>
    <property type="project" value="InterPro"/>
</dbReference>
<dbReference type="GO" id="GO:0008017">
    <property type="term" value="F:microtubule binding"/>
    <property type="evidence" value="ECO:0007669"/>
    <property type="project" value="InterPro"/>
</dbReference>
<evidence type="ECO:0000313" key="16">
    <source>
        <dbReference type="EMBL" id="CAE0496649.1"/>
    </source>
</evidence>
<protein>
    <recommendedName>
        <fullName evidence="15">Kinesin motor domain-containing protein</fullName>
    </recommendedName>
</protein>
<feature type="coiled-coil region" evidence="13">
    <location>
        <begin position="1220"/>
        <end position="1293"/>
    </location>
</feature>
<comment type="similarity">
    <text evidence="10">Belongs to the TRAFAC class myosin-kinesin ATPase superfamily. Kinesin family. KIN-5/BimC subfamily.</text>
</comment>
<dbReference type="Pfam" id="PF00225">
    <property type="entry name" value="Kinesin"/>
    <property type="match status" value="1"/>
</dbReference>
<feature type="region of interest" description="Disordered" evidence="14">
    <location>
        <begin position="583"/>
        <end position="603"/>
    </location>
</feature>
<dbReference type="SUPFAM" id="SSF90257">
    <property type="entry name" value="Myosin rod fragments"/>
    <property type="match status" value="1"/>
</dbReference>
<feature type="region of interest" description="Disordered" evidence="14">
    <location>
        <begin position="1037"/>
        <end position="1056"/>
    </location>
</feature>
<evidence type="ECO:0000256" key="4">
    <source>
        <dbReference type="ARBA" id="ARBA00022741"/>
    </source>
</evidence>
<evidence type="ECO:0000259" key="15">
    <source>
        <dbReference type="PROSITE" id="PS50067"/>
    </source>
</evidence>
<dbReference type="GO" id="GO:0005524">
    <property type="term" value="F:ATP binding"/>
    <property type="evidence" value="ECO:0007669"/>
    <property type="project" value="UniProtKB-UniRule"/>
</dbReference>
<keyword evidence="2" id="KW-0963">Cytoplasm</keyword>
<dbReference type="PANTHER" id="PTHR37739:SF8">
    <property type="entry name" value="KINESIN-LIKE PROTEIN KIN-12D"/>
    <property type="match status" value="1"/>
</dbReference>
<evidence type="ECO:0000256" key="2">
    <source>
        <dbReference type="ARBA" id="ARBA00022490"/>
    </source>
</evidence>
<keyword evidence="4 12" id="KW-0547">Nucleotide-binding</keyword>
<dbReference type="Gene3D" id="1.10.287.1490">
    <property type="match status" value="2"/>
</dbReference>
<evidence type="ECO:0000256" key="9">
    <source>
        <dbReference type="ARBA" id="ARBA00034488"/>
    </source>
</evidence>
<dbReference type="SUPFAM" id="SSF52540">
    <property type="entry name" value="P-loop containing nucleoside triphosphate hydrolases"/>
    <property type="match status" value="1"/>
</dbReference>
<evidence type="ECO:0000256" key="11">
    <source>
        <dbReference type="ARBA" id="ARBA00046159"/>
    </source>
</evidence>
<gene>
    <name evidence="16" type="ORF">DTER00134_LOCUS11722</name>
</gene>
<dbReference type="PANTHER" id="PTHR37739">
    <property type="entry name" value="KINESIN-LIKE PROTEIN KIN-12D"/>
    <property type="match status" value="1"/>
</dbReference>
<feature type="binding site" evidence="12">
    <location>
        <begin position="222"/>
        <end position="229"/>
    </location>
    <ligand>
        <name>ATP</name>
        <dbReference type="ChEBI" id="CHEBI:30616"/>
    </ligand>
</feature>
<dbReference type="Gene3D" id="3.40.850.10">
    <property type="entry name" value="Kinesin motor domain"/>
    <property type="match status" value="1"/>
</dbReference>
<evidence type="ECO:0000256" key="8">
    <source>
        <dbReference type="ARBA" id="ARBA00023212"/>
    </source>
</evidence>
<dbReference type="InterPro" id="IPR001752">
    <property type="entry name" value="Kinesin_motor_dom"/>
</dbReference>
<comment type="subcellular location">
    <subcellularLocation>
        <location evidence="1">Cytoplasm</location>
        <location evidence="1">Cytoskeleton</location>
        <location evidence="1">Spindle</location>
    </subcellularLocation>
</comment>
<evidence type="ECO:0000256" key="12">
    <source>
        <dbReference type="PROSITE-ProRule" id="PRU00283"/>
    </source>
</evidence>
<evidence type="ECO:0000256" key="1">
    <source>
        <dbReference type="ARBA" id="ARBA00004186"/>
    </source>
</evidence>
<dbReference type="InterPro" id="IPR019821">
    <property type="entry name" value="Kinesin_motor_CS"/>
</dbReference>
<sequence length="1454" mass="159098">MADFMRSLRDTPYGGSAKKPPSSAMKGSRGAGDADLQEAAAPHSSRKLQYKGSHTMTPNRPTQAPSRTTTPCVPPEAALTIQRTPRQGSMGRRHDSGGEDKQQRDQEAREHPHDSYMSPRDSDDGCINLDETTLEGAEGESVQVLVRIRPHNSKELQLGDDSSCLTLLGTRAVTCTVPGRDPRTFAFDNVLFGPQTEVFEVSGMPMVDNCMSGYNSSIFAYGQTGAGKTHTMLGQIDKSKSPSERGLAPRVFEYLFQKIGEEEDAKGRDSLRYSCRCSFLEIYNETITDLLNPSATNLQIREDTHGCFVEYLTETEVLNVDDVLTLMRHGAENRHTGETRLNRESSRSHSVFTCTVEKTSKASNGVTSVICSRLNLIDLAGSERVHGGALGGSHAVGNHFKEAVHINKSLTTLGRVIMELVEAQRSGRLGRHIPYRDSRLTFLLQDSLGGNAKTQIIANVSPSTICAAETLSTLYFVQRAKCIRNKATINLDYRGDTKLLQNEILRLNTEISNLKSGITEPAIQENTDLRIRLDKEERRVKELELKLSSLVTANNQFKRERERLEERMTSTQVKNKELQELAESLSSRVDNQNSDNKKMAAAERSHFERQIAALTEELQASKAMVAELQASADVQSKEAQEAQAALDARIGELQQQIAQLQADHAAEMAAHKQAADAEMQELQERLERVEQERGNSSLEAAQLQEQLEEVEAAKEAAAEMVEDQRQHIGKLKQDLDALREEASTSTSELQATLQSLTHEKALLEQAVERQGAEIGSRGEEASQLQVALEASQAEGRSLEEQLQASQGQVAQLTEELQASLQASEKLSDELRASQGSGAELQEQLQATQGRVVQLEKDVQAGVQGAEHLQQLLREQQEVVVKLEGQVKEGEQGADTLQQQLAERHEVVLKLEGQVQESGAATAELQQQLQACREEVARLEGKVHVGEEGAVGLQQQLAESQGLSSSLAEQLQASQATSASLSEQLESSQATGAQLAEDKARLEGELACSQQAVATLTEELQAAVAKLAKEKGQLAEELADSQASGARLTEELQGSRDEAARLTEERAQLSEELGMTKGQLAAREEQLGALRSQLEGVESQAHSLSQQVASQQKDIEDKQACLEQVEQQLSEARNLVSAREADVANLERAAKETEMQTHVSSKEQQAQIATLQKEIIRSQEEYVVHEYELKGVAKGLEDELEALRKDQAHAHAMLESKDAELAQLQRCLAEQASALEKAQAALAAREKELQDLQASMKEAMAKAQQLHESEQAYIRELQKELNAYKLGRGDMEQQMKNFLITNTRQGRAFTEIRRLIEWATTPPSSARASLGTRNQGSTPMIGGAENGGGGSPATANEAVADTASTHSPTKVSVPMGSAPSPNMGDEEMGCDALYHEEPHSDGGSNNGDAEEQPDVVQREQSQPPPSGHKWHKRGEVAAYSDVDSPLDQAVHAQHI</sequence>
<evidence type="ECO:0000256" key="10">
    <source>
        <dbReference type="ARBA" id="ARBA00034704"/>
    </source>
</evidence>
<evidence type="ECO:0000256" key="14">
    <source>
        <dbReference type="SAM" id="MobiDB-lite"/>
    </source>
</evidence>
<feature type="region of interest" description="Disordered" evidence="14">
    <location>
        <begin position="1319"/>
        <end position="1454"/>
    </location>
</feature>
<feature type="compositionally biased region" description="Basic and acidic residues" evidence="14">
    <location>
        <begin position="1047"/>
        <end position="1056"/>
    </location>
</feature>
<reference evidence="16" key="1">
    <citation type="submission" date="2021-01" db="EMBL/GenBank/DDBJ databases">
        <authorList>
            <person name="Corre E."/>
            <person name="Pelletier E."/>
            <person name="Niang G."/>
            <person name="Scheremetjew M."/>
            <person name="Finn R."/>
            <person name="Kale V."/>
            <person name="Holt S."/>
            <person name="Cochrane G."/>
            <person name="Meng A."/>
            <person name="Brown T."/>
            <person name="Cohen L."/>
        </authorList>
    </citation>
    <scope>NUCLEOTIDE SEQUENCE</scope>
    <source>
        <strain evidence="16">CCMP1320</strain>
    </source>
</reference>
<dbReference type="PRINTS" id="PR00380">
    <property type="entry name" value="KINESINHEAVY"/>
</dbReference>
<dbReference type="GO" id="GO:0005874">
    <property type="term" value="C:microtubule"/>
    <property type="evidence" value="ECO:0007669"/>
    <property type="project" value="UniProtKB-KW"/>
</dbReference>
<feature type="compositionally biased region" description="Polar residues" evidence="14">
    <location>
        <begin position="52"/>
        <end position="71"/>
    </location>
</feature>
<dbReference type="EMBL" id="HBIP01019723">
    <property type="protein sequence ID" value="CAE0496649.1"/>
    <property type="molecule type" value="Transcribed_RNA"/>
</dbReference>
<evidence type="ECO:0000256" key="13">
    <source>
        <dbReference type="SAM" id="Coils"/>
    </source>
</evidence>
<comment type="function">
    <text evidence="11">Responsible for microtubule translocation. May be important for the organization of phragmoplast-specific arrays of microtubules. Plays an essential role in stabilizing the mitotic spindle. Required during mitotic cytokinesis.</text>
</comment>
<feature type="compositionally biased region" description="Polar residues" evidence="14">
    <location>
        <begin position="584"/>
        <end position="594"/>
    </location>
</feature>
<evidence type="ECO:0000256" key="6">
    <source>
        <dbReference type="ARBA" id="ARBA00023054"/>
    </source>
</evidence>
<name>A0A7S3VNB1_DUNTE</name>
<comment type="similarity">
    <text evidence="9">Belongs to the TRAFAC class myosin-kinesin ATPase superfamily. Kinesin family. KIN-12 subfamily.</text>
</comment>
<feature type="region of interest" description="Disordered" evidence="14">
    <location>
        <begin position="1"/>
        <end position="129"/>
    </location>
</feature>
<dbReference type="InterPro" id="IPR044986">
    <property type="entry name" value="KIF15/KIN-12"/>
</dbReference>
<dbReference type="GO" id="GO:0005819">
    <property type="term" value="C:spindle"/>
    <property type="evidence" value="ECO:0007669"/>
    <property type="project" value="UniProtKB-SubCell"/>
</dbReference>
<evidence type="ECO:0000256" key="7">
    <source>
        <dbReference type="ARBA" id="ARBA00023175"/>
    </source>
</evidence>
<proteinExistence type="inferred from homology"/>
<keyword evidence="5 12" id="KW-0067">ATP-binding</keyword>
<keyword evidence="8" id="KW-0206">Cytoskeleton</keyword>
<dbReference type="PROSITE" id="PS00411">
    <property type="entry name" value="KINESIN_MOTOR_1"/>
    <property type="match status" value="1"/>
</dbReference>
<dbReference type="GO" id="GO:0007018">
    <property type="term" value="P:microtubule-based movement"/>
    <property type="evidence" value="ECO:0007669"/>
    <property type="project" value="InterPro"/>
</dbReference>
<accession>A0A7S3VNB1</accession>
<dbReference type="PROSITE" id="PS50067">
    <property type="entry name" value="KINESIN_MOTOR_2"/>
    <property type="match status" value="1"/>
</dbReference>
<evidence type="ECO:0000256" key="3">
    <source>
        <dbReference type="ARBA" id="ARBA00022701"/>
    </source>
</evidence>
<feature type="compositionally biased region" description="Polar residues" evidence="14">
    <location>
        <begin position="1320"/>
        <end position="1337"/>
    </location>
</feature>
<organism evidence="16">
    <name type="scientific">Dunaliella tertiolecta</name>
    <name type="common">Green alga</name>
    <dbReference type="NCBI Taxonomy" id="3047"/>
    <lineage>
        <taxon>Eukaryota</taxon>
        <taxon>Viridiplantae</taxon>
        <taxon>Chlorophyta</taxon>
        <taxon>core chlorophytes</taxon>
        <taxon>Chlorophyceae</taxon>
        <taxon>CS clade</taxon>
        <taxon>Chlamydomonadales</taxon>
        <taxon>Dunaliellaceae</taxon>
        <taxon>Dunaliella</taxon>
    </lineage>
</organism>
<dbReference type="FunFam" id="3.40.850.10:FF:000019">
    <property type="entry name" value="Kinesin-like protein KIN-5D"/>
    <property type="match status" value="1"/>
</dbReference>